<evidence type="ECO:0000256" key="6">
    <source>
        <dbReference type="ARBA" id="ARBA00022967"/>
    </source>
</evidence>
<dbReference type="GO" id="GO:0005524">
    <property type="term" value="F:ATP binding"/>
    <property type="evidence" value="ECO:0007669"/>
    <property type="project" value="UniProtKB-KW"/>
</dbReference>
<evidence type="ECO:0000256" key="2">
    <source>
        <dbReference type="ARBA" id="ARBA00022448"/>
    </source>
</evidence>
<dbReference type="PANTHER" id="PTHR43166">
    <property type="entry name" value="AMINO ACID IMPORT ATP-BINDING PROTEIN"/>
    <property type="match status" value="1"/>
</dbReference>
<dbReference type="InterPro" id="IPR003439">
    <property type="entry name" value="ABC_transporter-like_ATP-bd"/>
</dbReference>
<dbReference type="Gene3D" id="3.30.70.260">
    <property type="match status" value="1"/>
</dbReference>
<dbReference type="InterPro" id="IPR045865">
    <property type="entry name" value="ACT-like_dom_sf"/>
</dbReference>
<evidence type="ECO:0000256" key="1">
    <source>
        <dbReference type="ARBA" id="ARBA00005417"/>
    </source>
</evidence>
<gene>
    <name evidence="10" type="ORF">HNR45_001379</name>
</gene>
<dbReference type="RefSeq" id="WP_159823329.1">
    <property type="nucleotide sequence ID" value="NZ_CABWNB010000005.1"/>
</dbReference>
<evidence type="ECO:0000256" key="8">
    <source>
        <dbReference type="ARBA" id="ARBA00023136"/>
    </source>
</evidence>
<dbReference type="PROSITE" id="PS50893">
    <property type="entry name" value="ABC_TRANSPORTER_2"/>
    <property type="match status" value="1"/>
</dbReference>
<dbReference type="Proteomes" id="UP000591941">
    <property type="component" value="Unassembled WGS sequence"/>
</dbReference>
<dbReference type="OrthoDB" id="9772862at2"/>
<dbReference type="InterPro" id="IPR027417">
    <property type="entry name" value="P-loop_NTPase"/>
</dbReference>
<dbReference type="PROSITE" id="PS00211">
    <property type="entry name" value="ABC_TRANSPORTER_1"/>
    <property type="match status" value="1"/>
</dbReference>
<keyword evidence="11" id="KW-1185">Reference proteome</keyword>
<keyword evidence="8" id="KW-0472">Membrane</keyword>
<keyword evidence="5 10" id="KW-0067">ATP-binding</keyword>
<evidence type="ECO:0000256" key="7">
    <source>
        <dbReference type="ARBA" id="ARBA00022970"/>
    </source>
</evidence>
<accession>A0A841R6B3</accession>
<keyword evidence="3" id="KW-1003">Cell membrane</keyword>
<evidence type="ECO:0000256" key="4">
    <source>
        <dbReference type="ARBA" id="ARBA00022741"/>
    </source>
</evidence>
<proteinExistence type="inferred from homology"/>
<reference evidence="10 11" key="1">
    <citation type="submission" date="2020-08" db="EMBL/GenBank/DDBJ databases">
        <title>Genomic Encyclopedia of Type Strains, Phase IV (KMG-IV): sequencing the most valuable type-strain genomes for metagenomic binning, comparative biology and taxonomic classification.</title>
        <authorList>
            <person name="Goeker M."/>
        </authorList>
    </citation>
    <scope>NUCLEOTIDE SEQUENCE [LARGE SCALE GENOMIC DNA]</scope>
    <source>
        <strain evidence="10 11">DSM 21255</strain>
    </source>
</reference>
<dbReference type="SUPFAM" id="SSF52540">
    <property type="entry name" value="P-loop containing nucleoside triphosphate hydrolases"/>
    <property type="match status" value="1"/>
</dbReference>
<sequence>MIDLRHISKVYPGPQPVHAIKNIDLHIQEGEICGIIGLSGAGKSTLIRCINMLETPTEGEVWVDGKNLTAMSEQELRNERKHIGMIFQHFNLLSHRTVYENIAFPLELAGLSKAEQKERIEPILELVGLTQRRDNYPAQLSGGQKQRVGIARALVSRPKVLLCDEATSALDPQTTKAILDLLKDINRRLHLTIVLITHEMQVIKEICNHVAVIENGRIIEQGSVADLFTAPQTATTREFVGSILSNEIPENLSYLHVSQTPIPDADLLVRLSFIGDVTDEPLLATLIRRFDLEVSILYATIDYIQDTSFGRLIVTLGGSEDQMQAALAWLHTCPIESEVIGYVPANR</sequence>
<dbReference type="AlphaFoldDB" id="A0A841R6B3"/>
<evidence type="ECO:0000256" key="3">
    <source>
        <dbReference type="ARBA" id="ARBA00022475"/>
    </source>
</evidence>
<dbReference type="Gene3D" id="3.40.50.300">
    <property type="entry name" value="P-loop containing nucleotide triphosphate hydrolases"/>
    <property type="match status" value="1"/>
</dbReference>
<keyword evidence="2" id="KW-0813">Transport</keyword>
<dbReference type="PANTHER" id="PTHR43166:SF30">
    <property type="entry name" value="METHIONINE IMPORT ATP-BINDING PROTEIN METN"/>
    <property type="match status" value="1"/>
</dbReference>
<dbReference type="SUPFAM" id="SSF55021">
    <property type="entry name" value="ACT-like"/>
    <property type="match status" value="1"/>
</dbReference>
<comment type="caution">
    <text evidence="10">The sequence shown here is derived from an EMBL/GenBank/DDBJ whole genome shotgun (WGS) entry which is preliminary data.</text>
</comment>
<feature type="domain" description="ABC transporter" evidence="9">
    <location>
        <begin position="2"/>
        <end position="240"/>
    </location>
</feature>
<dbReference type="FunFam" id="3.40.50.300:FF:000056">
    <property type="entry name" value="Cell division ATP-binding protein FtsE"/>
    <property type="match status" value="1"/>
</dbReference>
<comment type="similarity">
    <text evidence="1">Belongs to the ABC transporter superfamily.</text>
</comment>
<dbReference type="SMART" id="SM00382">
    <property type="entry name" value="AAA"/>
    <property type="match status" value="1"/>
</dbReference>
<name>A0A841R6B3_9FIRM</name>
<keyword evidence="4" id="KW-0547">Nucleotide-binding</keyword>
<dbReference type="Pfam" id="PF09383">
    <property type="entry name" value="NIL"/>
    <property type="match status" value="1"/>
</dbReference>
<dbReference type="GO" id="GO:0005886">
    <property type="term" value="C:plasma membrane"/>
    <property type="evidence" value="ECO:0007669"/>
    <property type="project" value="UniProtKB-ARBA"/>
</dbReference>
<dbReference type="Pfam" id="PF00005">
    <property type="entry name" value="ABC_tran"/>
    <property type="match status" value="1"/>
</dbReference>
<evidence type="ECO:0000313" key="10">
    <source>
        <dbReference type="EMBL" id="MBB6478308.1"/>
    </source>
</evidence>
<dbReference type="GO" id="GO:0006865">
    <property type="term" value="P:amino acid transport"/>
    <property type="evidence" value="ECO:0007669"/>
    <property type="project" value="UniProtKB-KW"/>
</dbReference>
<organism evidence="10 11">
    <name type="scientific">Negativicoccus succinicivorans</name>
    <dbReference type="NCBI Taxonomy" id="620903"/>
    <lineage>
        <taxon>Bacteria</taxon>
        <taxon>Bacillati</taxon>
        <taxon>Bacillota</taxon>
        <taxon>Negativicutes</taxon>
        <taxon>Veillonellales</taxon>
        <taxon>Veillonellaceae</taxon>
        <taxon>Negativicoccus</taxon>
    </lineage>
</organism>
<dbReference type="EMBL" id="JACHHI010000007">
    <property type="protein sequence ID" value="MBB6478308.1"/>
    <property type="molecule type" value="Genomic_DNA"/>
</dbReference>
<dbReference type="GeneID" id="93486630"/>
<dbReference type="InterPro" id="IPR003593">
    <property type="entry name" value="AAA+_ATPase"/>
</dbReference>
<evidence type="ECO:0000259" key="9">
    <source>
        <dbReference type="PROSITE" id="PS50893"/>
    </source>
</evidence>
<dbReference type="InterPro" id="IPR041701">
    <property type="entry name" value="MetN_ABC"/>
</dbReference>
<dbReference type="CDD" id="cd03258">
    <property type="entry name" value="ABC_MetN_methionine_transporter"/>
    <property type="match status" value="1"/>
</dbReference>
<keyword evidence="7" id="KW-0029">Amino-acid transport</keyword>
<dbReference type="GO" id="GO:0016887">
    <property type="term" value="F:ATP hydrolysis activity"/>
    <property type="evidence" value="ECO:0007669"/>
    <property type="project" value="InterPro"/>
</dbReference>
<dbReference type="InterPro" id="IPR050086">
    <property type="entry name" value="MetN_ABC_transporter-like"/>
</dbReference>
<dbReference type="InterPro" id="IPR017871">
    <property type="entry name" value="ABC_transporter-like_CS"/>
</dbReference>
<dbReference type="SMART" id="SM00930">
    <property type="entry name" value="NIL"/>
    <property type="match status" value="1"/>
</dbReference>
<evidence type="ECO:0000313" key="11">
    <source>
        <dbReference type="Proteomes" id="UP000591941"/>
    </source>
</evidence>
<keyword evidence="6" id="KW-1278">Translocase</keyword>
<dbReference type="InterPro" id="IPR018449">
    <property type="entry name" value="NIL_domain"/>
</dbReference>
<protein>
    <submittedName>
        <fullName evidence="10">D-methionine transport system ATP-binding protein</fullName>
    </submittedName>
</protein>
<evidence type="ECO:0000256" key="5">
    <source>
        <dbReference type="ARBA" id="ARBA00022840"/>
    </source>
</evidence>